<evidence type="ECO:0000313" key="3">
    <source>
        <dbReference type="Proteomes" id="UP000500961"/>
    </source>
</evidence>
<reference evidence="2 3" key="1">
    <citation type="submission" date="2019-07" db="EMBL/GenBank/DDBJ databases">
        <title>Thalassofilum flectens gen. nov., sp. nov., a novel moderate thermophilic anaerobe from a shallow sea hot spring in Kunashir Island (Russia), representing a new family in the order Bacteroidales, and proposal of Thalassofilacea fam. nov.</title>
        <authorList>
            <person name="Kochetkova T.V."/>
            <person name="Podosokorskaya O.A."/>
            <person name="Novikov A."/>
            <person name="Elcheninov A.G."/>
            <person name="Toshchakov S.V."/>
            <person name="Kublanov I.V."/>
        </authorList>
    </citation>
    <scope>NUCLEOTIDE SEQUENCE [LARGE SCALE GENOMIC DNA]</scope>
    <source>
        <strain evidence="2 3">38-H</strain>
    </source>
</reference>
<proteinExistence type="predicted"/>
<evidence type="ECO:0000313" key="2">
    <source>
        <dbReference type="EMBL" id="QKG79010.1"/>
    </source>
</evidence>
<accession>A0A7D3XJL6</accession>
<dbReference type="Proteomes" id="UP000500961">
    <property type="component" value="Chromosome"/>
</dbReference>
<dbReference type="InterPro" id="IPR046342">
    <property type="entry name" value="CBS_dom_sf"/>
</dbReference>
<feature type="domain" description="CBS" evidence="1">
    <location>
        <begin position="14"/>
        <end position="54"/>
    </location>
</feature>
<name>A0A7D3XJL6_9BACT</name>
<dbReference type="Pfam" id="PF00571">
    <property type="entry name" value="CBS"/>
    <property type="match status" value="2"/>
</dbReference>
<dbReference type="InterPro" id="IPR000644">
    <property type="entry name" value="CBS_dom"/>
</dbReference>
<dbReference type="RefSeq" id="WP_173072527.1">
    <property type="nucleotide sequence ID" value="NZ_CP041345.1"/>
</dbReference>
<dbReference type="AlphaFoldDB" id="A0A7D3XJL6"/>
<evidence type="ECO:0000259" key="1">
    <source>
        <dbReference type="Pfam" id="PF00571"/>
    </source>
</evidence>
<keyword evidence="3" id="KW-1185">Reference proteome</keyword>
<dbReference type="EMBL" id="CP041345">
    <property type="protein sequence ID" value="QKG79010.1"/>
    <property type="molecule type" value="Genomic_DNA"/>
</dbReference>
<gene>
    <name evidence="2" type="ORF">FHG85_01600</name>
</gene>
<dbReference type="Gene3D" id="3.10.580.10">
    <property type="entry name" value="CBS-domain"/>
    <property type="match status" value="1"/>
</dbReference>
<dbReference type="CDD" id="cd17783">
    <property type="entry name" value="CBS_pair_bac"/>
    <property type="match status" value="1"/>
</dbReference>
<organism evidence="2 3">
    <name type="scientific">Tenuifilum thalassicum</name>
    <dbReference type="NCBI Taxonomy" id="2590900"/>
    <lineage>
        <taxon>Bacteria</taxon>
        <taxon>Pseudomonadati</taxon>
        <taxon>Bacteroidota</taxon>
        <taxon>Bacteroidia</taxon>
        <taxon>Bacteroidales</taxon>
        <taxon>Tenuifilaceae</taxon>
        <taxon>Tenuifilum</taxon>
    </lineage>
</organism>
<protein>
    <submittedName>
        <fullName evidence="2">CBS domain-containing protein</fullName>
    </submittedName>
</protein>
<dbReference type="KEGG" id="ttz:FHG85_01600"/>
<feature type="domain" description="CBS" evidence="1">
    <location>
        <begin position="74"/>
        <end position="119"/>
    </location>
</feature>
<sequence>MMLAKDMISDVIPPLKTSDTGITALNWMDVFKVSHLPIVNDKEFLGLISENDIYDLNMPEEALGNHQLSLLRPYVLEDQHVFEVMNVLSRLKLSLVPVLDYDKSYLGVITLMELLHYFADLSALKNAGGIIVLEMNANDFSMAQICQIVEGNDAKILAAYVTSHPNSTQMELTIKLNVTDVTSIKQTFQRYNFNVLGAYMKHDDETDLLNDRLDYFFKFLDI</sequence>
<dbReference type="SUPFAM" id="SSF54631">
    <property type="entry name" value="CBS-domain pair"/>
    <property type="match status" value="1"/>
</dbReference>